<evidence type="ECO:0000313" key="1">
    <source>
        <dbReference type="EMBL" id="MDT0387804.1"/>
    </source>
</evidence>
<dbReference type="RefSeq" id="WP_311680742.1">
    <property type="nucleotide sequence ID" value="NZ_JAVREU010000003.1"/>
</dbReference>
<gene>
    <name evidence="1" type="ORF">RM641_10240</name>
</gene>
<sequence length="127" mass="14259">MVELIAAVARAYVYAGDWVADCPRGCGGVEHLYDRANPRNPSSPRVMQKPEFHCSYCQMVAPIDWPPNLAEITAVLMLRPVPHTRNWYPKDHDVALRFRIPHGQSVDELRAENREHGVPTTLTGTVG</sequence>
<protein>
    <submittedName>
        <fullName evidence="1">Uncharacterized protein</fullName>
    </submittedName>
</protein>
<name>A0ABU2P6N2_9ACTN</name>
<proteinExistence type="predicted"/>
<comment type="caution">
    <text evidence="1">The sequence shown here is derived from an EMBL/GenBank/DDBJ whole genome shotgun (WGS) entry which is preliminary data.</text>
</comment>
<evidence type="ECO:0000313" key="2">
    <source>
        <dbReference type="Proteomes" id="UP001183586"/>
    </source>
</evidence>
<dbReference type="EMBL" id="JAVREU010000003">
    <property type="protein sequence ID" value="MDT0387804.1"/>
    <property type="molecule type" value="Genomic_DNA"/>
</dbReference>
<dbReference type="Proteomes" id="UP001183586">
    <property type="component" value="Unassembled WGS sequence"/>
</dbReference>
<reference evidence="2" key="1">
    <citation type="submission" date="2023-07" db="EMBL/GenBank/DDBJ databases">
        <title>30 novel species of actinomycetes from the DSMZ collection.</title>
        <authorList>
            <person name="Nouioui I."/>
        </authorList>
    </citation>
    <scope>NUCLEOTIDE SEQUENCE [LARGE SCALE GENOMIC DNA]</scope>
    <source>
        <strain evidence="2">DSM 41921</strain>
    </source>
</reference>
<organism evidence="1 2">
    <name type="scientific">Streptomyces dubilierae</name>
    <dbReference type="NCBI Taxonomy" id="3075533"/>
    <lineage>
        <taxon>Bacteria</taxon>
        <taxon>Bacillati</taxon>
        <taxon>Actinomycetota</taxon>
        <taxon>Actinomycetes</taxon>
        <taxon>Kitasatosporales</taxon>
        <taxon>Streptomycetaceae</taxon>
        <taxon>Streptomyces</taxon>
    </lineage>
</organism>
<keyword evidence="2" id="KW-1185">Reference proteome</keyword>
<accession>A0ABU2P6N2</accession>